<keyword evidence="3" id="KW-0812">Transmembrane</keyword>
<reference evidence="15 16" key="1">
    <citation type="submission" date="2019-09" db="EMBL/GenBank/DDBJ databases">
        <title>Bird 10,000 Genomes (B10K) Project - Family phase.</title>
        <authorList>
            <person name="Zhang G."/>
        </authorList>
    </citation>
    <scope>NUCLEOTIDE SEQUENCE [LARGE SCALE GENOMIC DNA]</scope>
    <source>
        <strain evidence="15">B10K-CU-031-22</strain>
    </source>
</reference>
<dbReference type="AlphaFoldDB" id="A0A7K5H699"/>
<evidence type="ECO:0000313" key="16">
    <source>
        <dbReference type="Proteomes" id="UP000541181"/>
    </source>
</evidence>
<dbReference type="PANTHER" id="PTHR10412:SF11">
    <property type="entry name" value="MANNOSYL-OLIGOSACCHARIDE GLUCOSIDASE"/>
    <property type="match status" value="1"/>
</dbReference>
<evidence type="ECO:0000259" key="14">
    <source>
        <dbReference type="Pfam" id="PF16923"/>
    </source>
</evidence>
<keyword evidence="16" id="KW-1185">Reference proteome</keyword>
<dbReference type="InterPro" id="IPR031335">
    <property type="entry name" value="Glyco_hydro_63_C"/>
</dbReference>
<dbReference type="Pfam" id="PF03200">
    <property type="entry name" value="Glyco_hydro_63"/>
    <property type="match status" value="1"/>
</dbReference>
<evidence type="ECO:0000256" key="3">
    <source>
        <dbReference type="ARBA" id="ARBA00022692"/>
    </source>
</evidence>
<gene>
    <name evidence="15" type="primary">Mogs</name>
    <name evidence="15" type="ORF">CHUBUR_R15129</name>
</gene>
<evidence type="ECO:0000256" key="6">
    <source>
        <dbReference type="ARBA" id="ARBA00022968"/>
    </source>
</evidence>
<dbReference type="Gene3D" id="1.50.10.10">
    <property type="match status" value="1"/>
</dbReference>
<keyword evidence="7" id="KW-1133">Transmembrane helix</keyword>
<keyword evidence="4 12" id="KW-0378">Hydrolase</keyword>
<feature type="non-terminal residue" evidence="15">
    <location>
        <position position="858"/>
    </location>
</feature>
<evidence type="ECO:0000256" key="5">
    <source>
        <dbReference type="ARBA" id="ARBA00022824"/>
    </source>
</evidence>
<organism evidence="15 16">
    <name type="scientific">Chunga burmeisteri</name>
    <name type="common">Black-legged seriema</name>
    <dbReference type="NCBI Taxonomy" id="1352770"/>
    <lineage>
        <taxon>Eukaryota</taxon>
        <taxon>Metazoa</taxon>
        <taxon>Chordata</taxon>
        <taxon>Craniata</taxon>
        <taxon>Vertebrata</taxon>
        <taxon>Euteleostomi</taxon>
        <taxon>Archelosauria</taxon>
        <taxon>Archosauria</taxon>
        <taxon>Dinosauria</taxon>
        <taxon>Saurischia</taxon>
        <taxon>Theropoda</taxon>
        <taxon>Coelurosauria</taxon>
        <taxon>Aves</taxon>
        <taxon>Neognathae</taxon>
        <taxon>Neoaves</taxon>
        <taxon>Telluraves</taxon>
        <taxon>Australaves</taxon>
        <taxon>Cariamiformes</taxon>
        <taxon>Cariamidae</taxon>
        <taxon>Chunga</taxon>
    </lineage>
</organism>
<keyword evidence="5 12" id="KW-0256">Endoplasmic reticulum</keyword>
<keyword evidence="9" id="KW-0325">Glycoprotein</keyword>
<comment type="caution">
    <text evidence="15">The sequence shown here is derived from an EMBL/GenBank/DDBJ whole genome shotgun (WGS) entry which is preliminary data.</text>
</comment>
<dbReference type="GO" id="GO:0004573">
    <property type="term" value="F:Glc3Man9GlcNAc2 oligosaccharide glucosidase activity"/>
    <property type="evidence" value="ECO:0007669"/>
    <property type="project" value="UniProtKB-UniRule"/>
</dbReference>
<proteinExistence type="inferred from homology"/>
<evidence type="ECO:0000256" key="1">
    <source>
        <dbReference type="ARBA" id="ARBA00004648"/>
    </source>
</evidence>
<evidence type="ECO:0000256" key="10">
    <source>
        <dbReference type="ARBA" id="ARBA00023295"/>
    </source>
</evidence>
<feature type="domain" description="Glycosyl hydrolase family 63 N-terminal" evidence="14">
    <location>
        <begin position="96"/>
        <end position="190"/>
    </location>
</feature>
<protein>
    <recommendedName>
        <fullName evidence="11 12">Mannosyl-oligosaccharide glucosidase</fullName>
        <ecNumber evidence="11 12">3.2.1.106</ecNumber>
    </recommendedName>
</protein>
<comment type="subcellular location">
    <subcellularLocation>
        <location evidence="1 12">Endoplasmic reticulum membrane</location>
        <topology evidence="1 12">Single-pass type II membrane protein</topology>
    </subcellularLocation>
</comment>
<dbReference type="GO" id="GO:0006487">
    <property type="term" value="P:protein N-linked glycosylation"/>
    <property type="evidence" value="ECO:0007669"/>
    <property type="project" value="UniProtKB-UniRule"/>
</dbReference>
<sequence>MAVERRRRGGEGFRERTRQWARELTRNRSTRRGGQQPWVSGRLALVVAAAAALALGLAAAAEWRRWSAIARLVNPHPAPPALLPGSTGPLASPNRFWGTYRPHVYFGMKTRSPRALVTGLMWLQQREGGGSLRHTCEQSDGLSRYGWLMHDGENFGTQEIRDEGLILKTEFVKRPGGEHGGDWSWRITARMEVRGGGCVCREDSRSAGQLPSSCLPPPLPPQGVGGPAPLLSLFFYVATDGQGTLQPHLENRTRLAAVTGTTEDLGHFTLTFLRPTAESGEGPKYASYNYLEAASPGLHRLTEVVRSSLSNRFVFAPPGAPRRRFFAVDTFRGLPGAAGEHLHGHLLLHQVTLEPPGTVEVTFESGSVVGRPGRLAGEALSAALAQHAATFERRFEETFGLGRKGFPPPQRRFAQAALSDLLGGMGYFHGRSLVQSPLQERPVPAPEAALFTAVPSRSFFPRGFLWDEGFHQLVLGRWDPALSREVIAHWLDLMNAEGWIPREQILGEEAQAKVPPEFLLQHSETANPPTLLLALERLLPTAPLPYLRRLFPRLRAWYDWYNRTQAGPLPFTFRWRGRDPQPERFLNPKTLASGLDDYPRASHPSPEERHLDLRCWMALASRVLAEVAERLGEPAEPYRESERALSDNGLLERLHWAQDLGAFADYGNHSTVVALRWQRAVPAAPGQPPPAPRLVREVREPPRPRFVGALGYVSLFPLLLQLLRPDSPQLPTVLAAMRSERQLWTPFGLRSLARDSPLYKQRNTQHDPPYWRGPIWVNINYLALRALRGYAGAEGPQQERAAELYHELRRNLMANVYRQYTESGFLWENYDDNTGRGQGCCPFAGWSTLVVLVMAEDY</sequence>
<dbReference type="PANTHER" id="PTHR10412">
    <property type="entry name" value="MANNOSYL-OLIGOSACCHARIDE GLUCOSIDASE"/>
    <property type="match status" value="1"/>
</dbReference>
<evidence type="ECO:0000259" key="13">
    <source>
        <dbReference type="Pfam" id="PF03200"/>
    </source>
</evidence>
<keyword evidence="10 12" id="KW-0326">Glycosidase</keyword>
<dbReference type="InterPro" id="IPR038518">
    <property type="entry name" value="Glyco_hydro_63N_sf"/>
</dbReference>
<feature type="non-terminal residue" evidence="15">
    <location>
        <position position="1"/>
    </location>
</feature>
<keyword evidence="6" id="KW-0735">Signal-anchor</keyword>
<feature type="domain" description="Glycosyl hydrolase family 63 C-terminal" evidence="13">
    <location>
        <begin position="376"/>
        <end position="856"/>
    </location>
</feature>
<dbReference type="Pfam" id="PF16923">
    <property type="entry name" value="Glyco_hydro_63N"/>
    <property type="match status" value="1"/>
</dbReference>
<dbReference type="GO" id="GO:0009311">
    <property type="term" value="P:oligosaccharide metabolic process"/>
    <property type="evidence" value="ECO:0007669"/>
    <property type="project" value="UniProtKB-UniRule"/>
</dbReference>
<evidence type="ECO:0000256" key="8">
    <source>
        <dbReference type="ARBA" id="ARBA00023136"/>
    </source>
</evidence>
<evidence type="ECO:0000256" key="12">
    <source>
        <dbReference type="RuleBase" id="RU368089"/>
    </source>
</evidence>
<dbReference type="InterPro" id="IPR008928">
    <property type="entry name" value="6-hairpin_glycosidase_sf"/>
</dbReference>
<name>A0A7K5H699_9AVES</name>
<evidence type="ECO:0000256" key="7">
    <source>
        <dbReference type="ARBA" id="ARBA00022989"/>
    </source>
</evidence>
<accession>A0A7K5H699</accession>
<dbReference type="GO" id="GO:0005789">
    <property type="term" value="C:endoplasmic reticulum membrane"/>
    <property type="evidence" value="ECO:0007669"/>
    <property type="project" value="UniProtKB-SubCell"/>
</dbReference>
<comment type="similarity">
    <text evidence="2 12">Belongs to the glycosyl hydrolase 63 family.</text>
</comment>
<dbReference type="Proteomes" id="UP000541181">
    <property type="component" value="Unassembled WGS sequence"/>
</dbReference>
<dbReference type="EMBL" id="VZRC01001698">
    <property type="protein sequence ID" value="NWS64835.1"/>
    <property type="molecule type" value="Genomic_DNA"/>
</dbReference>
<dbReference type="EC" id="3.2.1.106" evidence="11 12"/>
<dbReference type="SUPFAM" id="SSF48208">
    <property type="entry name" value="Six-hairpin glycosidases"/>
    <property type="match status" value="1"/>
</dbReference>
<evidence type="ECO:0000256" key="4">
    <source>
        <dbReference type="ARBA" id="ARBA00022801"/>
    </source>
</evidence>
<evidence type="ECO:0000313" key="15">
    <source>
        <dbReference type="EMBL" id="NWS64835.1"/>
    </source>
</evidence>
<dbReference type="OrthoDB" id="410058at2759"/>
<dbReference type="InterPro" id="IPR031631">
    <property type="entry name" value="Glyco_hydro_63N"/>
</dbReference>
<keyword evidence="8" id="KW-0472">Membrane</keyword>
<comment type="function">
    <text evidence="12">Cleaves the distal alpha 1,2-linked glucose residue from the Glc(3)Man(9)GlcNAc(2) oligosaccharide precursor.</text>
</comment>
<evidence type="ECO:0000256" key="11">
    <source>
        <dbReference type="ARBA" id="ARBA00038888"/>
    </source>
</evidence>
<comment type="catalytic activity">
    <reaction evidence="12">
        <text>N(4)-(alpha-D-Glc-(1-&gt;2)-alpha-D-Glc-(1-&gt;3)-alpha-D-Glc-(1-&gt;3)-alpha-D-Man-(1-&gt;2)-alpha-D-Man-(1-&gt;2)-alpha-D-Man-(1-&gt;3)-[alpha-D-Man-(1-&gt;2)-alpha-D-Man-(1-&gt;3)-[alpha-D-Man-(1-&gt;2)-alpha-D-Man-(1-&gt;6)]-alpha-D-Man-(1-&gt;6)]-beta-D-Man-(1-&gt;4)-beta-D-GlcNAc-(1-&gt;4)-beta-D-GlcNAc)-L-asparaginyl-[protein] + H2O = N(4)-(alpha-D-Glc-(1-&gt;3)-alpha-D-Glc-(1-&gt;3)-alpha-D-Man-(1-&gt;2)-alpha-D-Man-(1-&gt;2)-alpha-D-Man-(1-&gt;3)-[alpha-D-Man-(1-&gt;2)-alpha-D-Man-(1-&gt;3)-[alpha-D-Man-(1-&gt;2)-alpha-D-Man-(1-&gt;6)]-alpha-D-Man-(1-&gt;6)]-beta-D-Man-(1-&gt;4)-beta-D-GlcNAc-(1-&gt;4)-beta-D-GlcNAc)-L-asparaginyl-[protein] + beta-D-glucose</text>
        <dbReference type="Rhea" id="RHEA:55988"/>
        <dbReference type="Rhea" id="RHEA-COMP:12806"/>
        <dbReference type="Rhea" id="RHEA-COMP:14355"/>
        <dbReference type="ChEBI" id="CHEBI:15377"/>
        <dbReference type="ChEBI" id="CHEBI:15903"/>
        <dbReference type="ChEBI" id="CHEBI:59082"/>
        <dbReference type="ChEBI" id="CHEBI:132537"/>
        <dbReference type="EC" id="3.2.1.106"/>
    </reaction>
</comment>
<dbReference type="Gene3D" id="2.70.98.110">
    <property type="entry name" value="Glycosyl hydrolase family 63, N-terminal domain"/>
    <property type="match status" value="1"/>
</dbReference>
<evidence type="ECO:0000256" key="2">
    <source>
        <dbReference type="ARBA" id="ARBA00010833"/>
    </source>
</evidence>
<evidence type="ECO:0000256" key="9">
    <source>
        <dbReference type="ARBA" id="ARBA00023180"/>
    </source>
</evidence>
<dbReference type="InterPro" id="IPR012341">
    <property type="entry name" value="6hp_glycosidase-like_sf"/>
</dbReference>
<dbReference type="InterPro" id="IPR004888">
    <property type="entry name" value="Glycoside_hydrolase_63"/>
</dbReference>